<dbReference type="EMBL" id="GBXM01052515">
    <property type="protein sequence ID" value="JAH56062.1"/>
    <property type="molecule type" value="Transcribed_RNA"/>
</dbReference>
<reference evidence="1" key="2">
    <citation type="journal article" date="2015" name="Fish Shellfish Immunol.">
        <title>Early steps in the European eel (Anguilla anguilla)-Vibrio vulnificus interaction in the gills: Role of the RtxA13 toxin.</title>
        <authorList>
            <person name="Callol A."/>
            <person name="Pajuelo D."/>
            <person name="Ebbesson L."/>
            <person name="Teles M."/>
            <person name="MacKenzie S."/>
            <person name="Amaro C."/>
        </authorList>
    </citation>
    <scope>NUCLEOTIDE SEQUENCE</scope>
</reference>
<evidence type="ECO:0000313" key="1">
    <source>
        <dbReference type="EMBL" id="JAH56062.1"/>
    </source>
</evidence>
<sequence>MPQCGMIYLLTKLMKYFFFFEDKKCKMKCMKVWLFI</sequence>
<protein>
    <submittedName>
        <fullName evidence="1">Uncharacterized protein</fullName>
    </submittedName>
</protein>
<reference evidence="1" key="1">
    <citation type="submission" date="2014-11" db="EMBL/GenBank/DDBJ databases">
        <authorList>
            <person name="Amaro Gonzalez C."/>
        </authorList>
    </citation>
    <scope>NUCLEOTIDE SEQUENCE</scope>
</reference>
<dbReference type="AlphaFoldDB" id="A0A0E9TRH7"/>
<accession>A0A0E9TRH7</accession>
<organism evidence="1">
    <name type="scientific">Anguilla anguilla</name>
    <name type="common">European freshwater eel</name>
    <name type="synonym">Muraena anguilla</name>
    <dbReference type="NCBI Taxonomy" id="7936"/>
    <lineage>
        <taxon>Eukaryota</taxon>
        <taxon>Metazoa</taxon>
        <taxon>Chordata</taxon>
        <taxon>Craniata</taxon>
        <taxon>Vertebrata</taxon>
        <taxon>Euteleostomi</taxon>
        <taxon>Actinopterygii</taxon>
        <taxon>Neopterygii</taxon>
        <taxon>Teleostei</taxon>
        <taxon>Anguilliformes</taxon>
        <taxon>Anguillidae</taxon>
        <taxon>Anguilla</taxon>
    </lineage>
</organism>
<proteinExistence type="predicted"/>
<name>A0A0E9TRH7_ANGAN</name>